<dbReference type="Proteomes" id="UP000814243">
    <property type="component" value="Unassembled WGS sequence"/>
</dbReference>
<accession>A0A922SQH3</accession>
<organism evidence="3 4">
    <name type="scientific">Spodoptera exigua</name>
    <name type="common">Beet armyworm</name>
    <name type="synonym">Noctua fulgens</name>
    <dbReference type="NCBI Taxonomy" id="7107"/>
    <lineage>
        <taxon>Eukaryota</taxon>
        <taxon>Metazoa</taxon>
        <taxon>Ecdysozoa</taxon>
        <taxon>Arthropoda</taxon>
        <taxon>Hexapoda</taxon>
        <taxon>Insecta</taxon>
        <taxon>Pterygota</taxon>
        <taxon>Neoptera</taxon>
        <taxon>Endopterygota</taxon>
        <taxon>Lepidoptera</taxon>
        <taxon>Glossata</taxon>
        <taxon>Ditrysia</taxon>
        <taxon>Noctuoidea</taxon>
        <taxon>Noctuidae</taxon>
        <taxon>Amphipyrinae</taxon>
        <taxon>Spodoptera</taxon>
    </lineage>
</organism>
<dbReference type="Pfam" id="PF21238">
    <property type="entry name" value="Pus10_C"/>
    <property type="match status" value="1"/>
</dbReference>
<dbReference type="InterPro" id="IPR048741">
    <property type="entry name" value="Pus10-like_C"/>
</dbReference>
<name>A0A922SQH3_SPOEX</name>
<reference evidence="3" key="1">
    <citation type="journal article" date="2021" name="G3 (Bethesda)">
        <title>Genome and transcriptome analysis of the beet armyworm Spodoptera exigua reveals targets for pest control. .</title>
        <authorList>
            <person name="Simon S."/>
            <person name="Breeschoten T."/>
            <person name="Jansen H.J."/>
            <person name="Dirks R.P."/>
            <person name="Schranz M.E."/>
            <person name="Ros V.I.D."/>
        </authorList>
    </citation>
    <scope>NUCLEOTIDE SEQUENCE</scope>
    <source>
        <strain evidence="3">TB_SE_WUR_2020</strain>
    </source>
</reference>
<feature type="compositionally biased region" description="Pro residues" evidence="1">
    <location>
        <begin position="155"/>
        <end position="165"/>
    </location>
</feature>
<dbReference type="EMBL" id="JACEFF010000058">
    <property type="protein sequence ID" value="KAH9644973.1"/>
    <property type="molecule type" value="Genomic_DNA"/>
</dbReference>
<feature type="region of interest" description="Disordered" evidence="1">
    <location>
        <begin position="1"/>
        <end position="37"/>
    </location>
</feature>
<proteinExistence type="predicted"/>
<sequence length="203" mass="22398">MQDVRSVVHQTVAHPRRPGRGERARRAAPTGRWQRAASDRRVLQGGGPVRVTARDIAALNAYRNTAEAGARVALTQRTPIRVLHRRPLLARARRVLELRARAVPAHPRCSRCACAPTPAPTSRSGRTASWAARAPAWRTRWARASTSWRSTWPPSSCPGPPPPRPQATNKRITDYSLSIIHVSCVIKTYHGPVATSLAFLILK</sequence>
<dbReference type="AlphaFoldDB" id="A0A922SQH3"/>
<evidence type="ECO:0000313" key="3">
    <source>
        <dbReference type="EMBL" id="KAH9644973.1"/>
    </source>
</evidence>
<gene>
    <name evidence="3" type="ORF">HF086_003303</name>
</gene>
<dbReference type="Gene3D" id="3.30.70.3190">
    <property type="match status" value="1"/>
</dbReference>
<protein>
    <recommendedName>
        <fullName evidence="2">Pus10-like C-terminal domain-containing protein</fullName>
    </recommendedName>
</protein>
<feature type="region of interest" description="Disordered" evidence="1">
    <location>
        <begin position="148"/>
        <end position="169"/>
    </location>
</feature>
<evidence type="ECO:0000313" key="4">
    <source>
        <dbReference type="Proteomes" id="UP000814243"/>
    </source>
</evidence>
<comment type="caution">
    <text evidence="3">The sequence shown here is derived from an EMBL/GenBank/DDBJ whole genome shotgun (WGS) entry which is preliminary data.</text>
</comment>
<evidence type="ECO:0000259" key="2">
    <source>
        <dbReference type="Pfam" id="PF21238"/>
    </source>
</evidence>
<evidence type="ECO:0000256" key="1">
    <source>
        <dbReference type="SAM" id="MobiDB-lite"/>
    </source>
</evidence>
<feature type="domain" description="Pus10-like C-terminal" evidence="2">
    <location>
        <begin position="67"/>
        <end position="104"/>
    </location>
</feature>